<comment type="caution">
    <text evidence="1">The sequence shown here is derived from an EMBL/GenBank/DDBJ whole genome shotgun (WGS) entry which is preliminary data.</text>
</comment>
<name>A0A4C1WUY8_EUMVA</name>
<proteinExistence type="predicted"/>
<sequence>RADTALFVPFTFYLNPCPYPPVCAVASYFLMSSSKLCICTTFVSNCLAASSYSAGSGHIAVFLCSAPPAVLGTLVLAL</sequence>
<organism evidence="1 2">
    <name type="scientific">Eumeta variegata</name>
    <name type="common">Bagworm moth</name>
    <name type="synonym">Eumeta japonica</name>
    <dbReference type="NCBI Taxonomy" id="151549"/>
    <lineage>
        <taxon>Eukaryota</taxon>
        <taxon>Metazoa</taxon>
        <taxon>Ecdysozoa</taxon>
        <taxon>Arthropoda</taxon>
        <taxon>Hexapoda</taxon>
        <taxon>Insecta</taxon>
        <taxon>Pterygota</taxon>
        <taxon>Neoptera</taxon>
        <taxon>Endopterygota</taxon>
        <taxon>Lepidoptera</taxon>
        <taxon>Glossata</taxon>
        <taxon>Ditrysia</taxon>
        <taxon>Tineoidea</taxon>
        <taxon>Psychidae</taxon>
        <taxon>Oiketicinae</taxon>
        <taxon>Eumeta</taxon>
    </lineage>
</organism>
<dbReference type="AlphaFoldDB" id="A0A4C1WUY8"/>
<accession>A0A4C1WUY8</accession>
<evidence type="ECO:0000313" key="1">
    <source>
        <dbReference type="EMBL" id="GBP55141.1"/>
    </source>
</evidence>
<dbReference type="EMBL" id="BGZK01000661">
    <property type="protein sequence ID" value="GBP55141.1"/>
    <property type="molecule type" value="Genomic_DNA"/>
</dbReference>
<feature type="non-terminal residue" evidence="1">
    <location>
        <position position="1"/>
    </location>
</feature>
<gene>
    <name evidence="1" type="ORF">EVAR_38022_1</name>
</gene>
<keyword evidence="2" id="KW-1185">Reference proteome</keyword>
<dbReference type="Proteomes" id="UP000299102">
    <property type="component" value="Unassembled WGS sequence"/>
</dbReference>
<protein>
    <submittedName>
        <fullName evidence="1">Uncharacterized protein</fullName>
    </submittedName>
</protein>
<evidence type="ECO:0000313" key="2">
    <source>
        <dbReference type="Proteomes" id="UP000299102"/>
    </source>
</evidence>
<reference evidence="1 2" key="1">
    <citation type="journal article" date="2019" name="Commun. Biol.">
        <title>The bagworm genome reveals a unique fibroin gene that provides high tensile strength.</title>
        <authorList>
            <person name="Kono N."/>
            <person name="Nakamura H."/>
            <person name="Ohtoshi R."/>
            <person name="Tomita M."/>
            <person name="Numata K."/>
            <person name="Arakawa K."/>
        </authorList>
    </citation>
    <scope>NUCLEOTIDE SEQUENCE [LARGE SCALE GENOMIC DNA]</scope>
</reference>